<dbReference type="PROSITE" id="PS51873">
    <property type="entry name" value="TRIAD"/>
    <property type="match status" value="1"/>
</dbReference>
<evidence type="ECO:0000256" key="13">
    <source>
        <dbReference type="SAM" id="MobiDB-lite"/>
    </source>
</evidence>
<evidence type="ECO:0000256" key="5">
    <source>
        <dbReference type="ARBA" id="ARBA00022723"/>
    </source>
</evidence>
<evidence type="ECO:0000256" key="9">
    <source>
        <dbReference type="ARBA" id="ARBA00022833"/>
    </source>
</evidence>
<evidence type="ECO:0000256" key="10">
    <source>
        <dbReference type="ARBA" id="ARBA00044508"/>
    </source>
</evidence>
<dbReference type="Pfam" id="PF07717">
    <property type="entry name" value="OB_NTP_bind"/>
    <property type="match status" value="1"/>
</dbReference>
<dbReference type="Proteomes" id="UP000006671">
    <property type="component" value="Unassembled WGS sequence"/>
</dbReference>
<keyword evidence="6" id="KW-0677">Repeat</keyword>
<dbReference type="InterPro" id="IPR027417">
    <property type="entry name" value="P-loop_NTPase"/>
</dbReference>
<feature type="compositionally biased region" description="Low complexity" evidence="13">
    <location>
        <begin position="458"/>
        <end position="468"/>
    </location>
</feature>
<evidence type="ECO:0000256" key="3">
    <source>
        <dbReference type="ARBA" id="ARBA00012251"/>
    </source>
</evidence>
<dbReference type="GO" id="GO:0003723">
    <property type="term" value="F:RNA binding"/>
    <property type="evidence" value="ECO:0007669"/>
    <property type="project" value="UniProtKB-UniRule"/>
</dbReference>
<evidence type="ECO:0000313" key="18">
    <source>
        <dbReference type="Proteomes" id="UP000006671"/>
    </source>
</evidence>
<dbReference type="PANTHER" id="PTHR11685">
    <property type="entry name" value="RBR FAMILY RING FINGER AND IBR DOMAIN-CONTAINING"/>
    <property type="match status" value="1"/>
</dbReference>
<evidence type="ECO:0000256" key="1">
    <source>
        <dbReference type="ARBA" id="ARBA00001798"/>
    </source>
</evidence>
<keyword evidence="17" id="KW-0347">Helicase</keyword>
<name>D2VUK1_NAEGR</name>
<accession>D2VUK1</accession>
<dbReference type="Gene3D" id="3.30.40.10">
    <property type="entry name" value="Zinc/RING finger domain, C3HC4 (zinc finger)"/>
    <property type="match status" value="1"/>
</dbReference>
<feature type="region of interest" description="Disordered" evidence="13">
    <location>
        <begin position="311"/>
        <end position="330"/>
    </location>
</feature>
<dbReference type="SMART" id="SM00847">
    <property type="entry name" value="HA2"/>
    <property type="match status" value="1"/>
</dbReference>
<sequence length="1651" mass="190599">MMAKENKLIVLYIVDKYLHFHTICGRTIGTRNDECKKAFEPICLESSTEPIDNYYFDNIKMVEVRDKVYLLSTFQNLDKNLLEERIDRIIFDENNQVVKLECIYHVKNDFIRNCTPPIADSKRNCIYIVGGISDSGASQYAKDVVKISLETFVWEVIGSINIYPAMYCQSSLLWKEKFIIVFGGYNTSCSATSDILAFNVDSKEWSTLYSYDRYDRPEIYPIIYLLVEAGMQLVTNKWASQFDKSIPSNTQENTLIIYGGNIDCFVEKTQINRPTHQVFLFHLDESEWNSTDISKTRIPFNLTDYCTPDDRKLPPIHQRKQKNPVTNSRGILLEDGDDNEEYKLLPAMENVTMHKINNTQLLVIDYQKSQNIKKITQDNNMTEKCKTYERDGQCNNENCTLIHQTCPKFRSREGCSEGSSCPLIHNRKVFQKDCPRGESCNQGLACKYFHRRSVNFTQQQQKPPLQQQHSNHQFRERTKANESSSNFNEKRKFERDYDRRSNRKLDQVEITSSSSNSSNSTNFGNVDTEGDYIMKENSSTSFNVEEEIEIVEDVKKIDLLPNSTTNNLFVLKVDKRDISDESAKLLGDEKSMILMVEQVNAEFDKKKEELTRKLLDMVDDREELATEGPIIRNEQILNSNLGLTLLRLFSAGVKNVLEFDLIEKPNLEDMKKSLKNLTDLQFVDEKQNITQMGKQASKMEIEPSLARMIIEGINLGIGDEIIQLVSIMSFSNMIYAKSKSTDYLEKDIMKVSTSKEGGDLITLLHIFQGFLQAKDKRRYAKDGNFSLKTLIQAEETMTDIRKRLNFERSSNSESKTVESIQEIITRCVCCSMFDNFAYFHGIINGKRVYKILSSNMEAFIHGSSFSNYSSEPIDYVIYGELVKTEKLFMKNVTPISLESIKPFITFNQSLNVVKKKVIYPLTRGIFDCLNANNGALLEYLRLNIGSIVEMDPDRNELVVYLSEGDQVETILKYVYDTAVQRSNNEFLEHQVDSKVRALIGRGMQVVKLLFPGEFVKCNILNIPNMDYNHMREVFEMHNLPILDCKLFFELPSNRYGTVIFDSPQTSKKARELFSDCQEFRITTSDSTIVPEEKEMKNYPLNIYFYSEHDGKCFIYSDNANALNIIQSQYLYGQKMFRNIEKKNLKIANLSFTLDEHRIRDFIPRELHNDIRIVMNRDRLGKEQENQFVKKMVNTIRPMMELFGELEMFEYVPTKDLVGQYKILAKFTNLESTMTAMKSLNGASVGDKFIWVEPEFTDIIPFPLDLDTDNLFREELRKMMKEIFSVYGCRSGMFEMKNGRQKALKVRANSEEGLTRAMAIAHKYLKPYVLKLGVFDFSIAFKKKFRILELTKNFKAYIDFDIKNNNVNIYQLGINQMKDIVTTILQEIRNSNKDIIKLTQLKPIIGNQGKVLKSLQEKYGGRIDFDYKQKIISINSSDQEEINNFKQEIRNILESHQTTNEEISPEDCPICYGPKENPVLLSCGHSLCRDCFICQLDQMTFNCCECDSLLTIPEINLSQDLNLIEKQAQYAVEKYLERHPNDFKHCSSAHCSGIVCIDQSQVAHCQSCNKTYCIKCNEPPHPGLDCSNEEEALIIEWKKANTKPCPKCKNNIEKNGGCNHITCYYCGAHFCWLCGFLANGAVGVYTHLQTCR</sequence>
<feature type="compositionally biased region" description="Low complexity" evidence="13">
    <location>
        <begin position="511"/>
        <end position="522"/>
    </location>
</feature>
<evidence type="ECO:0000256" key="6">
    <source>
        <dbReference type="ARBA" id="ARBA00022737"/>
    </source>
</evidence>
<dbReference type="Gene3D" id="1.20.120.1080">
    <property type="match status" value="1"/>
</dbReference>
<evidence type="ECO:0000313" key="17">
    <source>
        <dbReference type="EMBL" id="EFC39464.1"/>
    </source>
</evidence>
<dbReference type="eggNOG" id="KOG0922">
    <property type="taxonomic scope" value="Eukaryota"/>
</dbReference>
<keyword evidence="9 12" id="KW-0862">Zinc</keyword>
<dbReference type="Pfam" id="PF01485">
    <property type="entry name" value="IBR"/>
    <property type="match status" value="1"/>
</dbReference>
<comment type="catalytic activity">
    <reaction evidence="1">
        <text>[E2 ubiquitin-conjugating enzyme]-S-ubiquitinyl-L-cysteine + [acceptor protein]-L-lysine = [E2 ubiquitin-conjugating enzyme]-L-cysteine + [acceptor protein]-N(6)-ubiquitinyl-L-lysine.</text>
        <dbReference type="EC" id="2.3.2.31"/>
    </reaction>
</comment>
<dbReference type="InterPro" id="IPR002867">
    <property type="entry name" value="IBR_dom"/>
</dbReference>
<dbReference type="InterPro" id="IPR015915">
    <property type="entry name" value="Kelch-typ_b-propeller"/>
</dbReference>
<keyword evidence="17" id="KW-0547">Nucleotide-binding</keyword>
<feature type="domain" description="RING-type" evidence="14">
    <location>
        <begin position="1467"/>
        <end position="1506"/>
    </location>
</feature>
<dbReference type="CDD" id="cd16564">
    <property type="entry name" value="RING-HC_RNF222"/>
    <property type="match status" value="1"/>
</dbReference>
<dbReference type="InterPro" id="IPR013083">
    <property type="entry name" value="Znf_RING/FYVE/PHD"/>
</dbReference>
<comment type="pathway">
    <text evidence="2">Protein modification; protein ubiquitination.</text>
</comment>
<feature type="domain" description="RING-type" evidence="16">
    <location>
        <begin position="1463"/>
        <end position="1651"/>
    </location>
</feature>
<dbReference type="Gene3D" id="1.20.120.1750">
    <property type="match status" value="1"/>
</dbReference>
<keyword evidence="7 12" id="KW-0863">Zinc-finger</keyword>
<feature type="zinc finger region" description="C3H1-type" evidence="12">
    <location>
        <begin position="405"/>
        <end position="428"/>
    </location>
</feature>
<evidence type="ECO:0000256" key="7">
    <source>
        <dbReference type="ARBA" id="ARBA00022771"/>
    </source>
</evidence>
<dbReference type="InterPro" id="IPR047548">
    <property type="entry name" value="Rcat_RBR_RNF14"/>
</dbReference>
<dbReference type="SUPFAM" id="SSF117281">
    <property type="entry name" value="Kelch motif"/>
    <property type="match status" value="1"/>
</dbReference>
<keyword evidence="17" id="KW-0067">ATP-binding</keyword>
<evidence type="ECO:0000256" key="12">
    <source>
        <dbReference type="PROSITE-ProRule" id="PRU00723"/>
    </source>
</evidence>
<feature type="compositionally biased region" description="Basic and acidic residues" evidence="13">
    <location>
        <begin position="488"/>
        <end position="507"/>
    </location>
</feature>
<feature type="domain" description="C3H1-type" evidence="15">
    <location>
        <begin position="405"/>
        <end position="428"/>
    </location>
</feature>
<dbReference type="Pfam" id="PF21010">
    <property type="entry name" value="HA2_C"/>
    <property type="match status" value="1"/>
</dbReference>
<dbReference type="InterPro" id="IPR036612">
    <property type="entry name" value="KH_dom_type_1_sf"/>
</dbReference>
<dbReference type="CDD" id="cd20335">
    <property type="entry name" value="BRcat_RBR"/>
    <property type="match status" value="1"/>
</dbReference>
<dbReference type="OrthoDB" id="69641at2759"/>
<evidence type="ECO:0000256" key="11">
    <source>
        <dbReference type="PROSITE-ProRule" id="PRU00117"/>
    </source>
</evidence>
<evidence type="ECO:0000259" key="14">
    <source>
        <dbReference type="PROSITE" id="PS50089"/>
    </source>
</evidence>
<dbReference type="EMBL" id="GG738899">
    <property type="protein sequence ID" value="EFC39464.1"/>
    <property type="molecule type" value="Genomic_DNA"/>
</dbReference>
<dbReference type="PROSITE" id="PS50103">
    <property type="entry name" value="ZF_C3H1"/>
    <property type="match status" value="1"/>
</dbReference>
<dbReference type="CDD" id="cd20354">
    <property type="entry name" value="Rcat_RBR_RNF14"/>
    <property type="match status" value="1"/>
</dbReference>
<dbReference type="SUPFAM" id="SSF54791">
    <property type="entry name" value="Eukaryotic type KH-domain (KH-domain type I)"/>
    <property type="match status" value="1"/>
</dbReference>
<dbReference type="VEuPathDB" id="AmoebaDB:NAEGRDRAFT_59258"/>
<protein>
    <recommendedName>
        <fullName evidence="3">RBR-type E3 ubiquitin transferase</fullName>
        <ecNumber evidence="3">2.3.2.31</ecNumber>
    </recommendedName>
</protein>
<dbReference type="InterPro" id="IPR044066">
    <property type="entry name" value="TRIAD_supradom"/>
</dbReference>
<keyword evidence="4" id="KW-0808">Transferase</keyword>
<organism evidence="18">
    <name type="scientific">Naegleria gruberi</name>
    <name type="common">Amoeba</name>
    <dbReference type="NCBI Taxonomy" id="5762"/>
    <lineage>
        <taxon>Eukaryota</taxon>
        <taxon>Discoba</taxon>
        <taxon>Heterolobosea</taxon>
        <taxon>Tetramitia</taxon>
        <taxon>Eutetramitia</taxon>
        <taxon>Vahlkampfiidae</taxon>
        <taxon>Naegleria</taxon>
    </lineage>
</organism>
<comment type="similarity">
    <text evidence="10">Belongs to the RBR family. RNF14 subfamily.</text>
</comment>
<dbReference type="InterPro" id="IPR011709">
    <property type="entry name" value="DEAD-box_helicase_OB_fold"/>
</dbReference>
<evidence type="ECO:0000259" key="15">
    <source>
        <dbReference type="PROSITE" id="PS50103"/>
    </source>
</evidence>
<dbReference type="InterPro" id="IPR001841">
    <property type="entry name" value="Znf_RING"/>
</dbReference>
<dbReference type="Gene3D" id="3.30.1370.10">
    <property type="entry name" value="K Homology domain, type 1"/>
    <property type="match status" value="1"/>
</dbReference>
<keyword evidence="5 12" id="KW-0479">Metal-binding</keyword>
<evidence type="ECO:0000256" key="2">
    <source>
        <dbReference type="ARBA" id="ARBA00004906"/>
    </source>
</evidence>
<dbReference type="eggNOG" id="KOG1812">
    <property type="taxonomic scope" value="Eukaryota"/>
</dbReference>
<dbReference type="PROSITE" id="PS50084">
    <property type="entry name" value="KH_TYPE_1"/>
    <property type="match status" value="1"/>
</dbReference>
<gene>
    <name evidence="17" type="ORF">NAEGRDRAFT_59258</name>
</gene>
<dbReference type="STRING" id="5762.D2VUK1"/>
<keyword evidence="18" id="KW-1185">Reference proteome</keyword>
<keyword evidence="17" id="KW-0378">Hydrolase</keyword>
<dbReference type="PROSITE" id="PS50089">
    <property type="entry name" value="ZF_RING_2"/>
    <property type="match status" value="1"/>
</dbReference>
<dbReference type="EC" id="2.3.2.31" evidence="3"/>
<dbReference type="InterPro" id="IPR000571">
    <property type="entry name" value="Znf_CCCH"/>
</dbReference>
<feature type="region of interest" description="Disordered" evidence="13">
    <location>
        <begin position="457"/>
        <end position="530"/>
    </location>
</feature>
<dbReference type="InterPro" id="IPR007502">
    <property type="entry name" value="Helicase-assoc_dom"/>
</dbReference>
<dbReference type="Pfam" id="PF22191">
    <property type="entry name" value="IBR_1"/>
    <property type="match status" value="1"/>
</dbReference>
<keyword evidence="8" id="KW-0833">Ubl conjugation pathway</keyword>
<dbReference type="RefSeq" id="XP_002672208.1">
    <property type="nucleotide sequence ID" value="XM_002672162.1"/>
</dbReference>
<evidence type="ECO:0000256" key="4">
    <source>
        <dbReference type="ARBA" id="ARBA00022679"/>
    </source>
</evidence>
<dbReference type="GO" id="GO:0061630">
    <property type="term" value="F:ubiquitin protein ligase activity"/>
    <property type="evidence" value="ECO:0007669"/>
    <property type="project" value="UniProtKB-EC"/>
</dbReference>
<dbReference type="SMART" id="SM00647">
    <property type="entry name" value="IBR"/>
    <property type="match status" value="2"/>
</dbReference>
<dbReference type="SMART" id="SM00184">
    <property type="entry name" value="RING"/>
    <property type="match status" value="2"/>
</dbReference>
<dbReference type="GO" id="GO:0008270">
    <property type="term" value="F:zinc ion binding"/>
    <property type="evidence" value="ECO:0007669"/>
    <property type="project" value="UniProtKB-KW"/>
</dbReference>
<dbReference type="SUPFAM" id="SSF57850">
    <property type="entry name" value="RING/U-box"/>
    <property type="match status" value="2"/>
</dbReference>
<dbReference type="GeneID" id="8854121"/>
<keyword evidence="11" id="KW-0694">RNA-binding</keyword>
<proteinExistence type="inferred from homology"/>
<dbReference type="KEGG" id="ngr:NAEGRDRAFT_59258"/>
<reference evidence="17 18" key="1">
    <citation type="journal article" date="2010" name="Cell">
        <title>The genome of Naegleria gruberi illuminates early eukaryotic versatility.</title>
        <authorList>
            <person name="Fritz-Laylin L.K."/>
            <person name="Prochnik S.E."/>
            <person name="Ginger M.L."/>
            <person name="Dacks J.B."/>
            <person name="Carpenter M.L."/>
            <person name="Field M.C."/>
            <person name="Kuo A."/>
            <person name="Paredez A."/>
            <person name="Chapman J."/>
            <person name="Pham J."/>
            <person name="Shu S."/>
            <person name="Neupane R."/>
            <person name="Cipriano M."/>
            <person name="Mancuso J."/>
            <person name="Tu H."/>
            <person name="Salamov A."/>
            <person name="Lindquist E."/>
            <person name="Shapiro H."/>
            <person name="Lucas S."/>
            <person name="Grigoriev I.V."/>
            <person name="Cande W.Z."/>
            <person name="Fulton C."/>
            <person name="Rokhsar D.S."/>
            <person name="Dawson S.C."/>
        </authorList>
    </citation>
    <scope>NUCLEOTIDE SEQUENCE [LARGE SCALE GENOMIC DNA]</scope>
    <source>
        <strain evidence="17 18">NEG-M</strain>
    </source>
</reference>
<dbReference type="InParanoid" id="D2VUK1"/>
<evidence type="ECO:0000256" key="8">
    <source>
        <dbReference type="ARBA" id="ARBA00022786"/>
    </source>
</evidence>
<dbReference type="Gene3D" id="2.120.10.80">
    <property type="entry name" value="Kelch-type beta propeller"/>
    <property type="match status" value="1"/>
</dbReference>
<dbReference type="SUPFAM" id="SSF52540">
    <property type="entry name" value="P-loop containing nucleoside triphosphate hydrolases"/>
    <property type="match status" value="1"/>
</dbReference>
<dbReference type="InterPro" id="IPR031127">
    <property type="entry name" value="E3_UB_ligase_RBR"/>
</dbReference>
<dbReference type="GO" id="GO:0004386">
    <property type="term" value="F:helicase activity"/>
    <property type="evidence" value="ECO:0007669"/>
    <property type="project" value="UniProtKB-KW"/>
</dbReference>
<evidence type="ECO:0000259" key="16">
    <source>
        <dbReference type="PROSITE" id="PS51873"/>
    </source>
</evidence>
<dbReference type="GO" id="GO:0016567">
    <property type="term" value="P:protein ubiquitination"/>
    <property type="evidence" value="ECO:0007669"/>
    <property type="project" value="InterPro"/>
</dbReference>